<feature type="domain" description="Fe/B12 periplasmic-binding" evidence="6">
    <location>
        <begin position="61"/>
        <end position="336"/>
    </location>
</feature>
<dbReference type="Gene3D" id="3.40.50.1980">
    <property type="entry name" value="Nitrogenase molybdenum iron protein domain"/>
    <property type="match status" value="2"/>
</dbReference>
<evidence type="ECO:0000256" key="5">
    <source>
        <dbReference type="SAM" id="SignalP"/>
    </source>
</evidence>
<dbReference type="GO" id="GO:0030288">
    <property type="term" value="C:outer membrane-bounded periplasmic space"/>
    <property type="evidence" value="ECO:0007669"/>
    <property type="project" value="TreeGrafter"/>
</dbReference>
<dbReference type="RefSeq" id="WP_121672259.1">
    <property type="nucleotide sequence ID" value="NZ_BMXM01000001.1"/>
</dbReference>
<comment type="similarity">
    <text evidence="2">Belongs to the bacterial solute-binding protein 8 family.</text>
</comment>
<comment type="caution">
    <text evidence="7">The sequence shown here is derived from an EMBL/GenBank/DDBJ whole genome shotgun (WGS) entry which is preliminary data.</text>
</comment>
<dbReference type="EMBL" id="RCUV01000005">
    <property type="protein sequence ID" value="RLP72542.1"/>
    <property type="molecule type" value="Genomic_DNA"/>
</dbReference>
<sequence>MPSRPRLALIATAAVTLLALSGCAPASADKTAPADDTGASSFPVSIEHAFGDTKIEEAPERVVTLGWGSTDAAIAVGVVPVGMEAQSYGGDENGVLPWVAEALEDLDADTPAIIPSTVEEPAYEDIAEQSPDLILAVYSGITEEQYDLLSEIAPTVAYPDAPWSTPWTDVVTTVGEALGKTAEAETVLNDIAAITAEQAEAHPELAGKTVAAVADFGGKFYVYKGADSRVDFLFDLGLVDAPAVEELSTGDSSFYYELSYEEVDKLESDILVSYSDTAEAESAFLSSSYAKTIPAVASGAVASVVGVELIAAVSPPSALSLTWGLEDYVALLSTAASAVE</sequence>
<evidence type="ECO:0000313" key="8">
    <source>
        <dbReference type="Proteomes" id="UP000270299"/>
    </source>
</evidence>
<evidence type="ECO:0000259" key="6">
    <source>
        <dbReference type="PROSITE" id="PS50983"/>
    </source>
</evidence>
<dbReference type="GO" id="GO:1901678">
    <property type="term" value="P:iron coordination entity transport"/>
    <property type="evidence" value="ECO:0007669"/>
    <property type="project" value="UniProtKB-ARBA"/>
</dbReference>
<dbReference type="InterPro" id="IPR051313">
    <property type="entry name" value="Bact_iron-sidero_bind"/>
</dbReference>
<comment type="subcellular location">
    <subcellularLocation>
        <location evidence="1">Cell envelope</location>
    </subcellularLocation>
</comment>
<dbReference type="PROSITE" id="PS50983">
    <property type="entry name" value="FE_B12_PBP"/>
    <property type="match status" value="1"/>
</dbReference>
<organism evidence="7 8">
    <name type="scientific">Mycetocola manganoxydans</name>
    <dbReference type="NCBI Taxonomy" id="699879"/>
    <lineage>
        <taxon>Bacteria</taxon>
        <taxon>Bacillati</taxon>
        <taxon>Actinomycetota</taxon>
        <taxon>Actinomycetes</taxon>
        <taxon>Micrococcales</taxon>
        <taxon>Microbacteriaceae</taxon>
        <taxon>Mycetocola</taxon>
    </lineage>
</organism>
<dbReference type="InterPro" id="IPR002491">
    <property type="entry name" value="ABC_transptr_periplasmic_BD"/>
</dbReference>
<dbReference type="CDD" id="cd01146">
    <property type="entry name" value="FhuD"/>
    <property type="match status" value="1"/>
</dbReference>
<feature type="signal peptide" evidence="5">
    <location>
        <begin position="1"/>
        <end position="28"/>
    </location>
</feature>
<evidence type="ECO:0000256" key="1">
    <source>
        <dbReference type="ARBA" id="ARBA00004196"/>
    </source>
</evidence>
<evidence type="ECO:0000256" key="2">
    <source>
        <dbReference type="ARBA" id="ARBA00008814"/>
    </source>
</evidence>
<evidence type="ECO:0000256" key="4">
    <source>
        <dbReference type="ARBA" id="ARBA00022729"/>
    </source>
</evidence>
<dbReference type="OrthoDB" id="1846031at2"/>
<keyword evidence="8" id="KW-1185">Reference proteome</keyword>
<name>A0A3L6ZZD3_9MICO</name>
<accession>A0A3L6ZZD3</accession>
<feature type="chain" id="PRO_5018228352" evidence="5">
    <location>
        <begin position="29"/>
        <end position="340"/>
    </location>
</feature>
<dbReference type="Pfam" id="PF01497">
    <property type="entry name" value="Peripla_BP_2"/>
    <property type="match status" value="1"/>
</dbReference>
<dbReference type="PANTHER" id="PTHR30532">
    <property type="entry name" value="IRON III DICITRATE-BINDING PERIPLASMIC PROTEIN"/>
    <property type="match status" value="1"/>
</dbReference>
<dbReference type="Proteomes" id="UP000270299">
    <property type="component" value="Unassembled WGS sequence"/>
</dbReference>
<dbReference type="AlphaFoldDB" id="A0A3L6ZZD3"/>
<dbReference type="PANTHER" id="PTHR30532:SF24">
    <property type="entry name" value="FERRIC ENTEROBACTIN-BINDING PERIPLASMIC PROTEIN FEPB"/>
    <property type="match status" value="1"/>
</dbReference>
<dbReference type="SUPFAM" id="SSF53807">
    <property type="entry name" value="Helical backbone' metal receptor"/>
    <property type="match status" value="1"/>
</dbReference>
<evidence type="ECO:0000313" key="7">
    <source>
        <dbReference type="EMBL" id="RLP72542.1"/>
    </source>
</evidence>
<evidence type="ECO:0000256" key="3">
    <source>
        <dbReference type="ARBA" id="ARBA00022448"/>
    </source>
</evidence>
<reference evidence="7 8" key="1">
    <citation type="submission" date="2018-10" db="EMBL/GenBank/DDBJ databases">
        <authorList>
            <person name="Li J."/>
        </authorList>
    </citation>
    <scope>NUCLEOTIDE SEQUENCE [LARGE SCALE GENOMIC DNA]</scope>
    <source>
        <strain evidence="7 8">CCTCC AB209002</strain>
    </source>
</reference>
<protein>
    <submittedName>
        <fullName evidence="7">Iron-siderophore ABC transporter substrate-binding protein</fullName>
    </submittedName>
</protein>
<dbReference type="PROSITE" id="PS51257">
    <property type="entry name" value="PROKAR_LIPOPROTEIN"/>
    <property type="match status" value="1"/>
</dbReference>
<keyword evidence="4 5" id="KW-0732">Signal</keyword>
<proteinExistence type="inferred from homology"/>
<gene>
    <name evidence="7" type="ORF">D9V29_05240</name>
</gene>
<keyword evidence="3" id="KW-0813">Transport</keyword>